<evidence type="ECO:0000313" key="2">
    <source>
        <dbReference type="EMBL" id="RKK72755.1"/>
    </source>
</evidence>
<evidence type="ECO:0000313" key="3">
    <source>
        <dbReference type="Proteomes" id="UP000285084"/>
    </source>
</evidence>
<protein>
    <submittedName>
        <fullName evidence="2">Uncharacterized protein</fullName>
    </submittedName>
</protein>
<dbReference type="EMBL" id="MRCX01000093">
    <property type="protein sequence ID" value="RKK72755.1"/>
    <property type="molecule type" value="Genomic_DNA"/>
</dbReference>
<gene>
    <name evidence="2" type="ORF">BFJ69_g9848</name>
</gene>
<sequence length="51" mass="5445">MEAKIDSVRPSTSGDVNAKADPQLDVIYHPRTSISVTSDPPIPGALVQLTR</sequence>
<dbReference type="AlphaFoldDB" id="A0A420MXN9"/>
<reference evidence="2 3" key="1">
    <citation type="journal article" date="2018" name="Sci. Rep.">
        <title>Characterisation of pathogen-specific regions and novel effector candidates in Fusarium oxysporum f. sp. cepae.</title>
        <authorList>
            <person name="Armitage A.D."/>
            <person name="Taylor A."/>
            <person name="Sobczyk M.K."/>
            <person name="Baxter L."/>
            <person name="Greenfield B.P."/>
            <person name="Bates H.J."/>
            <person name="Wilson F."/>
            <person name="Jackson A.C."/>
            <person name="Ott S."/>
            <person name="Harrison R.J."/>
            <person name="Clarkson J.P."/>
        </authorList>
    </citation>
    <scope>NUCLEOTIDE SEQUENCE [LARGE SCALE GENOMIC DNA]</scope>
    <source>
        <strain evidence="2 3">Fo_A13</strain>
    </source>
</reference>
<organism evidence="2 3">
    <name type="scientific">Fusarium oxysporum</name>
    <name type="common">Fusarium vascular wilt</name>
    <dbReference type="NCBI Taxonomy" id="5507"/>
    <lineage>
        <taxon>Eukaryota</taxon>
        <taxon>Fungi</taxon>
        <taxon>Dikarya</taxon>
        <taxon>Ascomycota</taxon>
        <taxon>Pezizomycotina</taxon>
        <taxon>Sordariomycetes</taxon>
        <taxon>Hypocreomycetidae</taxon>
        <taxon>Hypocreales</taxon>
        <taxon>Nectriaceae</taxon>
        <taxon>Fusarium</taxon>
        <taxon>Fusarium oxysporum species complex</taxon>
    </lineage>
</organism>
<name>A0A420MXN9_FUSOX</name>
<evidence type="ECO:0000256" key="1">
    <source>
        <dbReference type="SAM" id="MobiDB-lite"/>
    </source>
</evidence>
<dbReference type="Proteomes" id="UP000285084">
    <property type="component" value="Unassembled WGS sequence"/>
</dbReference>
<proteinExistence type="predicted"/>
<accession>A0A420MXN9</accession>
<feature type="region of interest" description="Disordered" evidence="1">
    <location>
        <begin position="1"/>
        <end position="51"/>
    </location>
</feature>
<comment type="caution">
    <text evidence="2">The sequence shown here is derived from an EMBL/GenBank/DDBJ whole genome shotgun (WGS) entry which is preliminary data.</text>
</comment>